<evidence type="ECO:0000313" key="2">
    <source>
        <dbReference type="EMBL" id="ABK98042.1"/>
    </source>
</evidence>
<accession>A1AL22</accession>
<keyword evidence="1" id="KW-1133">Transmembrane helix</keyword>
<dbReference type="AlphaFoldDB" id="A1AL22"/>
<sequence>MSTWGRGNATSSGWSRCERSHGTGLIRRVMVEEKRQMVLNIRILAAAALMVAFLTGCSGLGPATVARDRFDYTAAISESWKRQMLLNIVKIRYGDAPIFLDVASIINQYQVSTALNAAFGWSYPPQANSQLLGVEGNFIDRPTITYTPLTGEKFARNLMTPVAPATVMSLVEGGYPIDLVFRILVHSVNGIQNSFGGSARARKADPEFYLILEKMRHIQASGAVALRVRKMENRDALMMVFRKRMDRETEQASREVRRMLGLKEEGGEFRVVYGSVSGSDEEVALLTRSIIEVLSDISATIQVPAEHVTERRVPATMEPEGEGIRGTMIRILCSTAKPDDDFAAVPYRGRWFWIDDRNYVSKKLFSFLMFVMTLTETGGKEGAPIVTINAGG</sequence>
<gene>
    <name evidence="2" type="ordered locus">Ppro_0408</name>
</gene>
<keyword evidence="1" id="KW-0472">Membrane</keyword>
<dbReference type="STRING" id="338966.Ppro_0408"/>
<name>A1AL22_PELPD</name>
<feature type="transmembrane region" description="Helical" evidence="1">
    <location>
        <begin position="37"/>
        <end position="61"/>
    </location>
</feature>
<protein>
    <recommendedName>
        <fullName evidence="4">Lipoprotein</fullName>
    </recommendedName>
</protein>
<dbReference type="eggNOG" id="ENOG50308MT">
    <property type="taxonomic scope" value="Bacteria"/>
</dbReference>
<evidence type="ECO:0000313" key="3">
    <source>
        <dbReference type="Proteomes" id="UP000006732"/>
    </source>
</evidence>
<dbReference type="KEGG" id="ppd:Ppro_0408"/>
<reference evidence="2 3" key="1">
    <citation type="submission" date="2006-10" db="EMBL/GenBank/DDBJ databases">
        <title>Complete sequence of chromosome of Pelobacter propionicus DSM 2379.</title>
        <authorList>
            <consortium name="US DOE Joint Genome Institute"/>
            <person name="Copeland A."/>
            <person name="Lucas S."/>
            <person name="Lapidus A."/>
            <person name="Barry K."/>
            <person name="Detter J.C."/>
            <person name="Glavina del Rio T."/>
            <person name="Hammon N."/>
            <person name="Israni S."/>
            <person name="Dalin E."/>
            <person name="Tice H."/>
            <person name="Pitluck S."/>
            <person name="Saunders E."/>
            <person name="Brettin T."/>
            <person name="Bruce D."/>
            <person name="Han C."/>
            <person name="Tapia R."/>
            <person name="Schmutz J."/>
            <person name="Larimer F."/>
            <person name="Land M."/>
            <person name="Hauser L."/>
            <person name="Kyrpides N."/>
            <person name="Kim E."/>
            <person name="Lovley D."/>
            <person name="Richardson P."/>
        </authorList>
    </citation>
    <scope>NUCLEOTIDE SEQUENCE [LARGE SCALE GENOMIC DNA]</scope>
    <source>
        <strain evidence="3">DSM 2379 / NBRC 103807 / OttBd1</strain>
    </source>
</reference>
<dbReference type="EMBL" id="CP000482">
    <property type="protein sequence ID" value="ABK98042.1"/>
    <property type="molecule type" value="Genomic_DNA"/>
</dbReference>
<dbReference type="Proteomes" id="UP000006732">
    <property type="component" value="Chromosome"/>
</dbReference>
<organism evidence="2 3">
    <name type="scientific">Pelobacter propionicus (strain DSM 2379 / NBRC 103807 / OttBd1)</name>
    <dbReference type="NCBI Taxonomy" id="338966"/>
    <lineage>
        <taxon>Bacteria</taxon>
        <taxon>Pseudomonadati</taxon>
        <taxon>Thermodesulfobacteriota</taxon>
        <taxon>Desulfuromonadia</taxon>
        <taxon>Desulfuromonadales</taxon>
        <taxon>Desulfuromonadaceae</taxon>
        <taxon>Pelobacter</taxon>
    </lineage>
</organism>
<keyword evidence="3" id="KW-1185">Reference proteome</keyword>
<dbReference type="HOGENOM" id="CLU_065130_0_0_7"/>
<evidence type="ECO:0008006" key="4">
    <source>
        <dbReference type="Google" id="ProtNLM"/>
    </source>
</evidence>
<evidence type="ECO:0000256" key="1">
    <source>
        <dbReference type="SAM" id="Phobius"/>
    </source>
</evidence>
<keyword evidence="1" id="KW-0812">Transmembrane</keyword>
<proteinExistence type="predicted"/>